<dbReference type="AlphaFoldDB" id="A0A0M8N8H7"/>
<gene>
    <name evidence="1" type="ORF">ESCO_002269</name>
</gene>
<dbReference type="STRING" id="150374.A0A0M8N8H7"/>
<sequence length="76" mass="8520">MGTEADPEAPVTIVREHGKSIDNAHSDDESSILHKVLRAGRVEEKGIHPVPAEDRTSTRFYNIFTVWFSINFNILG</sequence>
<dbReference type="EMBL" id="LGSR01000006">
    <property type="protein sequence ID" value="KOS22171.1"/>
    <property type="molecule type" value="Genomic_DNA"/>
</dbReference>
<keyword evidence="2" id="KW-1185">Reference proteome</keyword>
<dbReference type="OrthoDB" id="2116389at2759"/>
<reference evidence="1 2" key="1">
    <citation type="submission" date="2015-07" db="EMBL/GenBank/DDBJ databases">
        <title>The genome of the fungus Escovopsis weberi, a specialized disease agent of ant agriculture.</title>
        <authorList>
            <person name="de Man T.J."/>
            <person name="Stajich J.E."/>
            <person name="Kubicek C.P."/>
            <person name="Chenthamara K."/>
            <person name="Atanasova L."/>
            <person name="Druzhinina I.S."/>
            <person name="Birnbaum S."/>
            <person name="Barribeau S.M."/>
            <person name="Teiling C."/>
            <person name="Suen G."/>
            <person name="Currie C."/>
            <person name="Gerardo N.M."/>
        </authorList>
    </citation>
    <scope>NUCLEOTIDE SEQUENCE [LARGE SCALE GENOMIC DNA]</scope>
</reference>
<proteinExistence type="predicted"/>
<protein>
    <submittedName>
        <fullName evidence="1">Uncharacterized protein</fullName>
    </submittedName>
</protein>
<dbReference type="Gene3D" id="1.10.4160.10">
    <property type="entry name" value="Hydantoin permease"/>
    <property type="match status" value="1"/>
</dbReference>
<accession>A0A0M8N8H7</accession>
<comment type="caution">
    <text evidence="1">The sequence shown here is derived from an EMBL/GenBank/DDBJ whole genome shotgun (WGS) entry which is preliminary data.</text>
</comment>
<dbReference type="Proteomes" id="UP000053831">
    <property type="component" value="Unassembled WGS sequence"/>
</dbReference>
<name>A0A0M8N8H7_ESCWE</name>
<evidence type="ECO:0000313" key="2">
    <source>
        <dbReference type="Proteomes" id="UP000053831"/>
    </source>
</evidence>
<evidence type="ECO:0000313" key="1">
    <source>
        <dbReference type="EMBL" id="KOS22171.1"/>
    </source>
</evidence>
<organism evidence="1 2">
    <name type="scientific">Escovopsis weberi</name>
    <dbReference type="NCBI Taxonomy" id="150374"/>
    <lineage>
        <taxon>Eukaryota</taxon>
        <taxon>Fungi</taxon>
        <taxon>Dikarya</taxon>
        <taxon>Ascomycota</taxon>
        <taxon>Pezizomycotina</taxon>
        <taxon>Sordariomycetes</taxon>
        <taxon>Hypocreomycetidae</taxon>
        <taxon>Hypocreales</taxon>
        <taxon>Hypocreaceae</taxon>
        <taxon>Escovopsis</taxon>
    </lineage>
</organism>